<dbReference type="InterPro" id="IPR009057">
    <property type="entry name" value="Homeodomain-like_sf"/>
</dbReference>
<keyword evidence="1 2" id="KW-0238">DNA-binding</keyword>
<protein>
    <submittedName>
        <fullName evidence="4">TetR/AcrR family transcriptional regulator</fullName>
    </submittedName>
</protein>
<dbReference type="SUPFAM" id="SSF46689">
    <property type="entry name" value="Homeodomain-like"/>
    <property type="match status" value="1"/>
</dbReference>
<dbReference type="InterPro" id="IPR001647">
    <property type="entry name" value="HTH_TetR"/>
</dbReference>
<dbReference type="Pfam" id="PF00440">
    <property type="entry name" value="TetR_N"/>
    <property type="match status" value="1"/>
</dbReference>
<dbReference type="Gene3D" id="1.10.357.10">
    <property type="entry name" value="Tetracycline Repressor, domain 2"/>
    <property type="match status" value="1"/>
</dbReference>
<keyword evidence="5" id="KW-1185">Reference proteome</keyword>
<dbReference type="PROSITE" id="PS50977">
    <property type="entry name" value="HTH_TETR_2"/>
    <property type="match status" value="1"/>
</dbReference>
<reference evidence="5" key="1">
    <citation type="journal article" date="2019" name="Int. J. Syst. Evol. Microbiol.">
        <title>The Global Catalogue of Microorganisms (GCM) 10K type strain sequencing project: providing services to taxonomists for standard genome sequencing and annotation.</title>
        <authorList>
            <consortium name="The Broad Institute Genomics Platform"/>
            <consortium name="The Broad Institute Genome Sequencing Center for Infectious Disease"/>
            <person name="Wu L."/>
            <person name="Ma J."/>
        </authorList>
    </citation>
    <scope>NUCLEOTIDE SEQUENCE [LARGE SCALE GENOMIC DNA]</scope>
    <source>
        <strain evidence="5">CCM 8725</strain>
    </source>
</reference>
<evidence type="ECO:0000313" key="4">
    <source>
        <dbReference type="EMBL" id="MFD2412066.1"/>
    </source>
</evidence>
<name>A0ABW5FB25_9BACL</name>
<gene>
    <name evidence="4" type="ORF">ACFSX3_19415</name>
</gene>
<evidence type="ECO:0000256" key="1">
    <source>
        <dbReference type="ARBA" id="ARBA00023125"/>
    </source>
</evidence>
<evidence type="ECO:0000256" key="2">
    <source>
        <dbReference type="PROSITE-ProRule" id="PRU00335"/>
    </source>
</evidence>
<dbReference type="Proteomes" id="UP001597448">
    <property type="component" value="Unassembled WGS sequence"/>
</dbReference>
<feature type="domain" description="HTH tetR-type" evidence="3">
    <location>
        <begin position="12"/>
        <end position="72"/>
    </location>
</feature>
<comment type="caution">
    <text evidence="4">The sequence shown here is derived from an EMBL/GenBank/DDBJ whole genome shotgun (WGS) entry which is preliminary data.</text>
</comment>
<dbReference type="InterPro" id="IPR050624">
    <property type="entry name" value="HTH-type_Tx_Regulator"/>
</dbReference>
<dbReference type="RefSeq" id="WP_209988190.1">
    <property type="nucleotide sequence ID" value="NZ_JBHUKY010000033.1"/>
</dbReference>
<dbReference type="PANTHER" id="PTHR43479:SF7">
    <property type="entry name" value="TETR-FAMILY TRANSCRIPTIONAL REGULATOR"/>
    <property type="match status" value="1"/>
</dbReference>
<dbReference type="EMBL" id="JBHUKY010000033">
    <property type="protein sequence ID" value="MFD2412066.1"/>
    <property type="molecule type" value="Genomic_DNA"/>
</dbReference>
<sequence length="204" mass="23515">MVHRQEKDPRVIRTKKLIQDALMTLVQKKDFDDITVKDISEKATINRATFYAHYVDKYVLLDDMISEGFDSCVDSRILPGQELTETTGKELILMVNEYHIAFFEQWRMDTKTIAVRVENIIKSKLENIIATLIKNQNTGISWNNTDQQILTTMITGAIYSASLVFIKNGNKHDFDRFTERVLAFVLHGMNAMISDVHNLSQKNN</sequence>
<feature type="DNA-binding region" description="H-T-H motif" evidence="2">
    <location>
        <begin position="35"/>
        <end position="54"/>
    </location>
</feature>
<evidence type="ECO:0000313" key="5">
    <source>
        <dbReference type="Proteomes" id="UP001597448"/>
    </source>
</evidence>
<accession>A0ABW5FB25</accession>
<evidence type="ECO:0000259" key="3">
    <source>
        <dbReference type="PROSITE" id="PS50977"/>
    </source>
</evidence>
<organism evidence="4 5">
    <name type="scientific">Paenibacillus rhizoplanae</name>
    <dbReference type="NCBI Taxonomy" id="1917181"/>
    <lineage>
        <taxon>Bacteria</taxon>
        <taxon>Bacillati</taxon>
        <taxon>Bacillota</taxon>
        <taxon>Bacilli</taxon>
        <taxon>Bacillales</taxon>
        <taxon>Paenibacillaceae</taxon>
        <taxon>Paenibacillus</taxon>
    </lineage>
</organism>
<dbReference type="PANTHER" id="PTHR43479">
    <property type="entry name" value="ACREF/ENVCD OPERON REPRESSOR-RELATED"/>
    <property type="match status" value="1"/>
</dbReference>
<proteinExistence type="predicted"/>